<evidence type="ECO:0000313" key="2">
    <source>
        <dbReference type="Proteomes" id="UP000004913"/>
    </source>
</evidence>
<evidence type="ECO:0000313" key="1">
    <source>
        <dbReference type="EMBL" id="EGK00058.1"/>
    </source>
</evidence>
<gene>
    <name evidence="1" type="ORF">HMPREF9455_03582</name>
</gene>
<keyword evidence="2" id="KW-1185">Reference proteome</keyword>
<protein>
    <submittedName>
        <fullName evidence="1">Uncharacterized protein</fullName>
    </submittedName>
</protein>
<comment type="caution">
    <text evidence="1">The sequence shown here is derived from an EMBL/GenBank/DDBJ whole genome shotgun (WGS) entry which is preliminary data.</text>
</comment>
<dbReference type="EMBL" id="ADLV01000043">
    <property type="protein sequence ID" value="EGK00058.1"/>
    <property type="molecule type" value="Genomic_DNA"/>
</dbReference>
<dbReference type="Proteomes" id="UP000004913">
    <property type="component" value="Unassembled WGS sequence"/>
</dbReference>
<dbReference type="eggNOG" id="ENOG502ZGG1">
    <property type="taxonomic scope" value="Bacteria"/>
</dbReference>
<accession>F5J2L5</accession>
<dbReference type="HOGENOM" id="CLU_1145772_0_0_10"/>
<sequence length="242" mass="29168">MDSYDWTMFFDEYASDLHTTFRREISKQLFEKIAIKTGLKQFEKYNFQLIIGMNNLYKQVINNKMYAQIDIITPTSMGLPAWIYWYSDTFNDLEELHRQDITNIPVVIDWNIDFPLDDVLSYTRPRRIDKKDKTGYSFDIEFYHYSFPDISIEFYFQRGLNKKEMENLNIFFNELYLEGNKQQENKAINFYYINEQHINNNGSVVRIEFDFGLNNNSKTIMKLLQQYSERQKILPTIKVCIK</sequence>
<reference evidence="1 2" key="1">
    <citation type="submission" date="2011-04" db="EMBL/GenBank/DDBJ databases">
        <title>The Genome Sequence of Dysgonomonas gadei ATCC BAA-286.</title>
        <authorList>
            <consortium name="The Broad Institute Genome Sequencing Platform"/>
            <person name="Earl A."/>
            <person name="Ward D."/>
            <person name="Feldgarden M."/>
            <person name="Gevers D."/>
            <person name="Pudlo N."/>
            <person name="Martens E."/>
            <person name="Allen-Vercoe E."/>
            <person name="Young S.K."/>
            <person name="Zeng Q."/>
            <person name="Gargeya S."/>
            <person name="Fitzgerald M."/>
            <person name="Haas B."/>
            <person name="Abouelleil A."/>
            <person name="Alvarado L."/>
            <person name="Arachchi H.M."/>
            <person name="Berlin A."/>
            <person name="Brown A."/>
            <person name="Chapman S.B."/>
            <person name="Chen Z."/>
            <person name="Dunbar C."/>
            <person name="Freedman E."/>
            <person name="Gearin G."/>
            <person name="Gellesch M."/>
            <person name="Goldberg J."/>
            <person name="Griggs A."/>
            <person name="Gujja S."/>
            <person name="Heiman D."/>
            <person name="Howarth C."/>
            <person name="Larson L."/>
            <person name="Lui A."/>
            <person name="MacDonald P.J.P."/>
            <person name="Mehta T."/>
            <person name="Montmayeur A."/>
            <person name="Murphy C."/>
            <person name="Neiman D."/>
            <person name="Pearson M."/>
            <person name="Priest M."/>
            <person name="Roberts A."/>
            <person name="Saif S."/>
            <person name="Shea T."/>
            <person name="Shenoy N."/>
            <person name="Sisk P."/>
            <person name="Stolte C."/>
            <person name="Sykes S."/>
            <person name="Yandava C."/>
            <person name="Wortman J."/>
            <person name="Nusbaum C."/>
            <person name="Birren B."/>
        </authorList>
    </citation>
    <scope>NUCLEOTIDE SEQUENCE [LARGE SCALE GENOMIC DNA]</scope>
    <source>
        <strain evidence="1 2">ATCC BAA-286</strain>
    </source>
</reference>
<proteinExistence type="predicted"/>
<dbReference type="RefSeq" id="WP_006801115.1">
    <property type="nucleotide sequence ID" value="NZ_GL891989.1"/>
</dbReference>
<organism evidence="1 2">
    <name type="scientific">Dysgonomonas gadei ATCC BAA-286</name>
    <dbReference type="NCBI Taxonomy" id="742766"/>
    <lineage>
        <taxon>Bacteria</taxon>
        <taxon>Pseudomonadati</taxon>
        <taxon>Bacteroidota</taxon>
        <taxon>Bacteroidia</taxon>
        <taxon>Bacteroidales</taxon>
        <taxon>Dysgonomonadaceae</taxon>
        <taxon>Dysgonomonas</taxon>
    </lineage>
</organism>
<name>F5J2L5_9BACT</name>
<dbReference type="AlphaFoldDB" id="F5J2L5"/>
<dbReference type="OrthoDB" id="2832179at2"/>